<accession>A0A318R0D9</accession>
<keyword evidence="3" id="KW-1003">Cell membrane</keyword>
<dbReference type="SMART" id="SM01091">
    <property type="entry name" value="CorC_HlyC"/>
    <property type="match status" value="1"/>
</dbReference>
<dbReference type="PROSITE" id="PS51846">
    <property type="entry name" value="CNNM"/>
    <property type="match status" value="1"/>
</dbReference>
<evidence type="ECO:0000256" key="4">
    <source>
        <dbReference type="ARBA" id="ARBA00022692"/>
    </source>
</evidence>
<dbReference type="InterPro" id="IPR000644">
    <property type="entry name" value="CBS_dom"/>
</dbReference>
<dbReference type="SUPFAM" id="SSF54631">
    <property type="entry name" value="CBS-domain pair"/>
    <property type="match status" value="1"/>
</dbReference>
<evidence type="ECO:0000313" key="14">
    <source>
        <dbReference type="EMBL" id="PYE02505.1"/>
    </source>
</evidence>
<dbReference type="EMBL" id="QJUE01000002">
    <property type="protein sequence ID" value="PYE02505.1"/>
    <property type="molecule type" value="Genomic_DNA"/>
</dbReference>
<keyword evidence="8 10" id="KW-0472">Membrane</keyword>
<protein>
    <submittedName>
        <fullName evidence="14">Hemolysin</fullName>
    </submittedName>
</protein>
<evidence type="ECO:0000256" key="10">
    <source>
        <dbReference type="PROSITE-ProRule" id="PRU01193"/>
    </source>
</evidence>
<evidence type="ECO:0000256" key="1">
    <source>
        <dbReference type="ARBA" id="ARBA00004651"/>
    </source>
</evidence>
<dbReference type="PANTHER" id="PTHR43099">
    <property type="entry name" value="UPF0053 PROTEIN YRKA"/>
    <property type="match status" value="1"/>
</dbReference>
<dbReference type="CDD" id="cd04590">
    <property type="entry name" value="CBS_pair_CorC_HlyC_assoc"/>
    <property type="match status" value="1"/>
</dbReference>
<evidence type="ECO:0000313" key="15">
    <source>
        <dbReference type="Proteomes" id="UP000247807"/>
    </source>
</evidence>
<dbReference type="PROSITE" id="PS51371">
    <property type="entry name" value="CBS"/>
    <property type="match status" value="1"/>
</dbReference>
<dbReference type="AlphaFoldDB" id="A0A318R0D9"/>
<dbReference type="PANTHER" id="PTHR43099:SF2">
    <property type="entry name" value="UPF0053 PROTEIN YRKA"/>
    <property type="match status" value="1"/>
</dbReference>
<evidence type="ECO:0000256" key="6">
    <source>
        <dbReference type="ARBA" id="ARBA00022989"/>
    </source>
</evidence>
<evidence type="ECO:0000256" key="7">
    <source>
        <dbReference type="ARBA" id="ARBA00023122"/>
    </source>
</evidence>
<comment type="caution">
    <text evidence="14">The sequence shown here is derived from an EMBL/GenBank/DDBJ whole genome shotgun (WGS) entry which is preliminary data.</text>
</comment>
<dbReference type="InterPro" id="IPR016169">
    <property type="entry name" value="FAD-bd_PCMH_sub2"/>
</dbReference>
<keyword evidence="6 10" id="KW-1133">Transmembrane helix</keyword>
<dbReference type="RefSeq" id="WP_158466001.1">
    <property type="nucleotide sequence ID" value="NZ_QJUE01000002.1"/>
</dbReference>
<name>A0A318R0D9_PROMR</name>
<dbReference type="InterPro" id="IPR036318">
    <property type="entry name" value="FAD-bd_PCMH-like_sf"/>
</dbReference>
<evidence type="ECO:0000256" key="3">
    <source>
        <dbReference type="ARBA" id="ARBA00022475"/>
    </source>
</evidence>
<feature type="domain" description="CBS" evidence="12">
    <location>
        <begin position="277"/>
        <end position="333"/>
    </location>
</feature>
<comment type="similarity">
    <text evidence="2">Belongs to the UPF0053 family.</text>
</comment>
<reference evidence="14 15" key="1">
    <citation type="journal article" date="2018" name="Appl. Environ. Microbiol.">
        <title>Genome rearrangement shapes Prochlorococcus ecological adaptation.</title>
        <authorList>
            <person name="Yan W."/>
            <person name="Wei S."/>
            <person name="Wang Q."/>
            <person name="Xiao X."/>
            <person name="Zeng Q."/>
            <person name="Jiao N."/>
            <person name="Zhang R."/>
        </authorList>
    </citation>
    <scope>NUCLEOTIDE SEQUENCE [LARGE SCALE GENOMIC DNA]</scope>
    <source>
        <strain evidence="14 15">XMU1408</strain>
    </source>
</reference>
<dbReference type="Gene3D" id="3.10.580.10">
    <property type="entry name" value="CBS-domain"/>
    <property type="match status" value="1"/>
</dbReference>
<dbReference type="InterPro" id="IPR046342">
    <property type="entry name" value="CBS_dom_sf"/>
</dbReference>
<dbReference type="Proteomes" id="UP000247807">
    <property type="component" value="Unassembled WGS sequence"/>
</dbReference>
<feature type="domain" description="CNNM transmembrane" evidence="13">
    <location>
        <begin position="1"/>
        <end position="196"/>
    </location>
</feature>
<keyword evidence="5" id="KW-0677">Repeat</keyword>
<evidence type="ECO:0000256" key="8">
    <source>
        <dbReference type="ARBA" id="ARBA00023136"/>
    </source>
</evidence>
<feature type="transmembrane region" description="Helical" evidence="11">
    <location>
        <begin position="90"/>
        <end position="111"/>
    </location>
</feature>
<dbReference type="InterPro" id="IPR051676">
    <property type="entry name" value="UPF0053_domain"/>
</dbReference>
<comment type="subcellular location">
    <subcellularLocation>
        <location evidence="1">Cell membrane</location>
        <topology evidence="1">Multi-pass membrane protein</topology>
    </subcellularLocation>
</comment>
<sequence length="422" mass="46863">MSLLLLCILLVIPAFFNAGQFAILRLRSTKVQRLVEDGLPGSNSIIRLQKRLRRTLLIAELGITISLISIGWICKNFASQWWGNIASINYFLDLGLFITFVLLATLISGLLPKALVLNQPETFALKLSPLIEAAIKWMSPFLSLLEGVALLILRLFGLNTKSESLTTAAFSAGELEKLIETGGVTGLKPDERNILEGVFALRDTQVREVMVPRSGMVTLPKEVSFTQMMEEVHKTRHARYLVIDDSLDSVLGVLDLRQLADPIAKGKMQANTSLEPYIEPVVRVLETSTLAELLPLIKNGNPLLLVVDEYGGTEGLITSADLTGEIVGDEIQFDNKESELRPIDDLKKIWITSGDIEVIELNRELKLELPEADDHYTLAGFVLEKLQEIPNTGETFVHNEIVFEVISMKGPRINKVKITLPK</sequence>
<evidence type="ECO:0000256" key="2">
    <source>
        <dbReference type="ARBA" id="ARBA00006337"/>
    </source>
</evidence>
<dbReference type="InterPro" id="IPR005170">
    <property type="entry name" value="Transptr-assoc_dom"/>
</dbReference>
<evidence type="ECO:0000259" key="13">
    <source>
        <dbReference type="PROSITE" id="PS51846"/>
    </source>
</evidence>
<evidence type="ECO:0000256" key="11">
    <source>
        <dbReference type="SAM" id="Phobius"/>
    </source>
</evidence>
<dbReference type="OrthoDB" id="9798188at2"/>
<dbReference type="Pfam" id="PF01595">
    <property type="entry name" value="CNNM"/>
    <property type="match status" value="1"/>
</dbReference>
<dbReference type="Pfam" id="PF00571">
    <property type="entry name" value="CBS"/>
    <property type="match status" value="1"/>
</dbReference>
<keyword evidence="7 9" id="KW-0129">CBS domain</keyword>
<dbReference type="InterPro" id="IPR044751">
    <property type="entry name" value="Ion_transp-like_CBS"/>
</dbReference>
<organism evidence="14 15">
    <name type="scientific">Prochlorococcus marinus XMU1408</name>
    <dbReference type="NCBI Taxonomy" id="2213228"/>
    <lineage>
        <taxon>Bacteria</taxon>
        <taxon>Bacillati</taxon>
        <taxon>Cyanobacteriota</taxon>
        <taxon>Cyanophyceae</taxon>
        <taxon>Synechococcales</taxon>
        <taxon>Prochlorococcaceae</taxon>
        <taxon>Prochlorococcus</taxon>
    </lineage>
</organism>
<proteinExistence type="inferred from homology"/>
<keyword evidence="4 10" id="KW-0812">Transmembrane</keyword>
<evidence type="ECO:0000256" key="5">
    <source>
        <dbReference type="ARBA" id="ARBA00022737"/>
    </source>
</evidence>
<dbReference type="InterPro" id="IPR002550">
    <property type="entry name" value="CNNM"/>
</dbReference>
<gene>
    <name evidence="14" type="ORF">DNJ73_01685</name>
</gene>
<dbReference type="Pfam" id="PF03471">
    <property type="entry name" value="CorC_HlyC"/>
    <property type="match status" value="1"/>
</dbReference>
<dbReference type="SUPFAM" id="SSF56176">
    <property type="entry name" value="FAD-binding/transporter-associated domain-like"/>
    <property type="match status" value="1"/>
</dbReference>
<feature type="transmembrane region" description="Helical" evidence="11">
    <location>
        <begin position="57"/>
        <end position="78"/>
    </location>
</feature>
<dbReference type="GO" id="GO:0005886">
    <property type="term" value="C:plasma membrane"/>
    <property type="evidence" value="ECO:0007669"/>
    <property type="project" value="UniProtKB-SubCell"/>
</dbReference>
<dbReference type="Gene3D" id="3.30.465.10">
    <property type="match status" value="1"/>
</dbReference>
<evidence type="ECO:0000259" key="12">
    <source>
        <dbReference type="PROSITE" id="PS51371"/>
    </source>
</evidence>
<evidence type="ECO:0000256" key="9">
    <source>
        <dbReference type="PROSITE-ProRule" id="PRU00703"/>
    </source>
</evidence>
<dbReference type="GO" id="GO:0050660">
    <property type="term" value="F:flavin adenine dinucleotide binding"/>
    <property type="evidence" value="ECO:0007669"/>
    <property type="project" value="InterPro"/>
</dbReference>